<reference evidence="2" key="1">
    <citation type="journal article" date="2017" name="Nat. Commun.">
        <title>The asparagus genome sheds light on the origin and evolution of a young Y chromosome.</title>
        <authorList>
            <person name="Harkess A."/>
            <person name="Zhou J."/>
            <person name="Xu C."/>
            <person name="Bowers J.E."/>
            <person name="Van der Hulst R."/>
            <person name="Ayyampalayam S."/>
            <person name="Mercati F."/>
            <person name="Riccardi P."/>
            <person name="McKain M.R."/>
            <person name="Kakrana A."/>
            <person name="Tang H."/>
            <person name="Ray J."/>
            <person name="Groenendijk J."/>
            <person name="Arikit S."/>
            <person name="Mathioni S.M."/>
            <person name="Nakano M."/>
            <person name="Shan H."/>
            <person name="Telgmann-Rauber A."/>
            <person name="Kanno A."/>
            <person name="Yue Z."/>
            <person name="Chen H."/>
            <person name="Li W."/>
            <person name="Chen Y."/>
            <person name="Xu X."/>
            <person name="Zhang Y."/>
            <person name="Luo S."/>
            <person name="Chen H."/>
            <person name="Gao J."/>
            <person name="Mao Z."/>
            <person name="Pires J.C."/>
            <person name="Luo M."/>
            <person name="Kudrna D."/>
            <person name="Wing R.A."/>
            <person name="Meyers B.C."/>
            <person name="Yi K."/>
            <person name="Kong H."/>
            <person name="Lavrijsen P."/>
            <person name="Sunseri F."/>
            <person name="Falavigna A."/>
            <person name="Ye Y."/>
            <person name="Leebens-Mack J.H."/>
            <person name="Chen G."/>
        </authorList>
    </citation>
    <scope>NUCLEOTIDE SEQUENCE [LARGE SCALE GENOMIC DNA]</scope>
    <source>
        <strain evidence="2">cv. DH0086</strain>
    </source>
</reference>
<accession>A0A5P1EDR8</accession>
<name>A0A5P1EDR8_ASPOF</name>
<organism evidence="1 2">
    <name type="scientific">Asparagus officinalis</name>
    <name type="common">Garden asparagus</name>
    <dbReference type="NCBI Taxonomy" id="4686"/>
    <lineage>
        <taxon>Eukaryota</taxon>
        <taxon>Viridiplantae</taxon>
        <taxon>Streptophyta</taxon>
        <taxon>Embryophyta</taxon>
        <taxon>Tracheophyta</taxon>
        <taxon>Spermatophyta</taxon>
        <taxon>Magnoliopsida</taxon>
        <taxon>Liliopsida</taxon>
        <taxon>Asparagales</taxon>
        <taxon>Asparagaceae</taxon>
        <taxon>Asparagoideae</taxon>
        <taxon>Asparagus</taxon>
    </lineage>
</organism>
<sequence length="152" mass="16304">MTRPPISPPLSLLLPLMPVNPPMAQVSSPYLPALDAVLFSSRRSYLPCDPAATLRATNSSIYPAAAGDVTDEASQATPSAPPRRSVPIRPSVYCLEYIPSRSRRPAVRQSFTLGVVRGHTNPPTRTRASGGALVRVFLLVRPVPRVIAVPLS</sequence>
<gene>
    <name evidence="1" type="ORF">A4U43_C07F9790</name>
</gene>
<dbReference type="EMBL" id="CM007387">
    <property type="protein sequence ID" value="ONK62949.1"/>
    <property type="molecule type" value="Genomic_DNA"/>
</dbReference>
<keyword evidence="2" id="KW-1185">Reference proteome</keyword>
<evidence type="ECO:0000313" key="2">
    <source>
        <dbReference type="Proteomes" id="UP000243459"/>
    </source>
</evidence>
<proteinExistence type="predicted"/>
<dbReference type="Gramene" id="ONK62949">
    <property type="protein sequence ID" value="ONK62949"/>
    <property type="gene ID" value="A4U43_C07F9790"/>
</dbReference>
<protein>
    <submittedName>
        <fullName evidence="1">Uncharacterized protein</fullName>
    </submittedName>
</protein>
<evidence type="ECO:0000313" key="1">
    <source>
        <dbReference type="EMBL" id="ONK62949.1"/>
    </source>
</evidence>
<dbReference type="Proteomes" id="UP000243459">
    <property type="component" value="Chromosome 7"/>
</dbReference>
<dbReference type="AlphaFoldDB" id="A0A5P1EDR8"/>